<name>A0A8H8D9R2_9ASCO</name>
<comment type="caution">
    <text evidence="1">The sequence shown here is derived from an EMBL/GenBank/DDBJ whole genome shotgun (WGS) entry which is preliminary data.</text>
</comment>
<gene>
    <name evidence="1" type="ORF">I9W82_005030</name>
</gene>
<dbReference type="AlphaFoldDB" id="A0A8H8D9R2"/>
<evidence type="ECO:0000313" key="2">
    <source>
        <dbReference type="Proteomes" id="UP000669133"/>
    </source>
</evidence>
<organism evidence="1 2">
    <name type="scientific">Candida metapsilosis</name>
    <dbReference type="NCBI Taxonomy" id="273372"/>
    <lineage>
        <taxon>Eukaryota</taxon>
        <taxon>Fungi</taxon>
        <taxon>Dikarya</taxon>
        <taxon>Ascomycota</taxon>
        <taxon>Saccharomycotina</taxon>
        <taxon>Pichiomycetes</taxon>
        <taxon>Debaryomycetaceae</taxon>
        <taxon>Candida/Lodderomyces clade</taxon>
        <taxon>Candida</taxon>
    </lineage>
</organism>
<dbReference type="GeneID" id="93653659"/>
<dbReference type="Proteomes" id="UP000669133">
    <property type="component" value="Unassembled WGS sequence"/>
</dbReference>
<keyword evidence="2" id="KW-1185">Reference proteome</keyword>
<sequence>MKEKMRDLRGKFLKIFQKDREKEALTLDRAVFDKLYQPSTNDNSLSESLKSKLLPSSNFESEATDEFISPISSDFHTSPENRGFFSHETNDYTMDQLCNIIEKEIDDIQSPSPQDAHSPHRFLSDSSLATITEIQNVKFDHNWGTLYNVNQYPSDPHQWSFYETRAASVDTKPPRLVKVIKSKSRF</sequence>
<evidence type="ECO:0000313" key="1">
    <source>
        <dbReference type="EMBL" id="KAG5417397.1"/>
    </source>
</evidence>
<dbReference type="RefSeq" id="XP_067546513.1">
    <property type="nucleotide sequence ID" value="XM_067694166.1"/>
</dbReference>
<protein>
    <submittedName>
        <fullName evidence="1">Uncharacterized protein</fullName>
    </submittedName>
</protein>
<reference evidence="1 2" key="1">
    <citation type="submission" date="2020-12" db="EMBL/GenBank/DDBJ databases">
        <title>Effect of drift, selection, and recombination on the evolution of hybrid genomes in Candida yeast pathogens.</title>
        <authorList>
            <person name="Mixao V."/>
            <person name="Ksiezopolska E."/>
            <person name="Saus E."/>
            <person name="Boekhout T."/>
            <person name="Gacser A."/>
            <person name="Gabaldon T."/>
        </authorList>
    </citation>
    <scope>NUCLEOTIDE SEQUENCE [LARGE SCALE GENOMIC DNA]</scope>
    <source>
        <strain evidence="1 2">BP57</strain>
    </source>
</reference>
<accession>A0A8H8D9R2</accession>
<dbReference type="EMBL" id="JAEOAQ010000007">
    <property type="protein sequence ID" value="KAG5417397.1"/>
    <property type="molecule type" value="Genomic_DNA"/>
</dbReference>
<dbReference type="OrthoDB" id="4022469at2759"/>
<proteinExistence type="predicted"/>